<evidence type="ECO:0000313" key="4">
    <source>
        <dbReference type="Proteomes" id="UP001378592"/>
    </source>
</evidence>
<dbReference type="SMART" id="SM01100">
    <property type="entry name" value="CRAL_TRIO_N"/>
    <property type="match status" value="1"/>
</dbReference>
<dbReference type="AlphaFoldDB" id="A0AAN9V9F7"/>
<dbReference type="CDD" id="cd00170">
    <property type="entry name" value="SEC14"/>
    <property type="match status" value="1"/>
</dbReference>
<gene>
    <name evidence="3" type="ORF">R5R35_008085</name>
</gene>
<feature type="domain" description="CRAL-TRIO" evidence="1">
    <location>
        <begin position="74"/>
        <end position="251"/>
    </location>
</feature>
<proteinExistence type="predicted"/>
<keyword evidence="4" id="KW-1185">Reference proteome</keyword>
<reference evidence="3 4" key="1">
    <citation type="submission" date="2024-03" db="EMBL/GenBank/DDBJ databases">
        <title>The genome assembly and annotation of the cricket Gryllus longicercus Weissman &amp; Gray.</title>
        <authorList>
            <person name="Szrajer S."/>
            <person name="Gray D."/>
            <person name="Ylla G."/>
        </authorList>
    </citation>
    <scope>NUCLEOTIDE SEQUENCE [LARGE SCALE GENOMIC DNA]</scope>
    <source>
        <strain evidence="3">DAG 2021-001</strain>
        <tissue evidence="3">Whole body minus gut</tissue>
    </source>
</reference>
<dbReference type="InterPro" id="IPR036273">
    <property type="entry name" value="CRAL/TRIO_N_dom_sf"/>
</dbReference>
<dbReference type="Proteomes" id="UP001378592">
    <property type="component" value="Unassembled WGS sequence"/>
</dbReference>
<comment type="caution">
    <text evidence="3">The sequence shown here is derived from an EMBL/GenBank/DDBJ whole genome shotgun (WGS) entry which is preliminary data.</text>
</comment>
<feature type="domain" description="GOLD" evidence="2">
    <location>
        <begin position="281"/>
        <end position="382"/>
    </location>
</feature>
<dbReference type="PROSITE" id="PS50866">
    <property type="entry name" value="GOLD"/>
    <property type="match status" value="1"/>
</dbReference>
<dbReference type="PROSITE" id="PS50191">
    <property type="entry name" value="CRAL_TRIO"/>
    <property type="match status" value="1"/>
</dbReference>
<protein>
    <recommendedName>
        <fullName evidence="5">SEC14-like protein 2</fullName>
    </recommendedName>
</protein>
<organism evidence="3 4">
    <name type="scientific">Gryllus longicercus</name>
    <dbReference type="NCBI Taxonomy" id="2509291"/>
    <lineage>
        <taxon>Eukaryota</taxon>
        <taxon>Metazoa</taxon>
        <taxon>Ecdysozoa</taxon>
        <taxon>Arthropoda</taxon>
        <taxon>Hexapoda</taxon>
        <taxon>Insecta</taxon>
        <taxon>Pterygota</taxon>
        <taxon>Neoptera</taxon>
        <taxon>Polyneoptera</taxon>
        <taxon>Orthoptera</taxon>
        <taxon>Ensifera</taxon>
        <taxon>Gryllidea</taxon>
        <taxon>Grylloidea</taxon>
        <taxon>Gryllidae</taxon>
        <taxon>Gryllinae</taxon>
        <taxon>Gryllus</taxon>
    </lineage>
</organism>
<name>A0AAN9V9F7_9ORTH</name>
<dbReference type="InterPro" id="IPR009038">
    <property type="entry name" value="GOLD_dom"/>
</dbReference>
<accession>A0AAN9V9F7</accession>
<dbReference type="InterPro" id="IPR001251">
    <property type="entry name" value="CRAL-TRIO_dom"/>
</dbReference>
<dbReference type="PRINTS" id="PR00180">
    <property type="entry name" value="CRETINALDHBP"/>
</dbReference>
<evidence type="ECO:0008006" key="5">
    <source>
        <dbReference type="Google" id="ProtNLM"/>
    </source>
</evidence>
<dbReference type="PANTHER" id="PTHR23324:SF83">
    <property type="entry name" value="SEC14-LIKE PROTEIN 2"/>
    <property type="match status" value="1"/>
</dbReference>
<dbReference type="InterPro" id="IPR051064">
    <property type="entry name" value="SEC14/CRAL-TRIO_domain"/>
</dbReference>
<dbReference type="Gene3D" id="2.60.120.680">
    <property type="entry name" value="GOLD domain"/>
    <property type="match status" value="1"/>
</dbReference>
<dbReference type="SUPFAM" id="SSF52087">
    <property type="entry name" value="CRAL/TRIO domain"/>
    <property type="match status" value="1"/>
</dbReference>
<evidence type="ECO:0000313" key="3">
    <source>
        <dbReference type="EMBL" id="KAK7792947.1"/>
    </source>
</evidence>
<dbReference type="InterPro" id="IPR036598">
    <property type="entry name" value="GOLD_dom_sf"/>
</dbReference>
<dbReference type="PANTHER" id="PTHR23324">
    <property type="entry name" value="SEC14 RELATED PROTEIN"/>
    <property type="match status" value="1"/>
</dbReference>
<dbReference type="Pfam" id="PF00650">
    <property type="entry name" value="CRAL_TRIO"/>
    <property type="match status" value="1"/>
</dbReference>
<dbReference type="Gene3D" id="3.40.525.10">
    <property type="entry name" value="CRAL-TRIO lipid binding domain"/>
    <property type="match status" value="1"/>
</dbReference>
<evidence type="ECO:0000259" key="2">
    <source>
        <dbReference type="PROSITE" id="PS50866"/>
    </source>
</evidence>
<dbReference type="EMBL" id="JAZDUA010000411">
    <property type="protein sequence ID" value="KAK7792947.1"/>
    <property type="molecule type" value="Genomic_DNA"/>
</dbReference>
<sequence length="409" mass="47123">MAQRAVNLSDDQRFALMKLRRNCVDCKKPHHDDFFYLRWLLARDFDVEAAEKMLRDSLKWREEWQVDSLVSWKAPESVVNYYPSGLTGYDKEGAPVVVIPFAGLDMWGMLHTIRRSDFIRMTLQKIEYFMMLCEEQTKKHGQQASKVNLIIDMENFNIRQYTWRPAGEIIVMLVQMYEANYPEVLKTCFIVNAPKIFAFAFSIIKKFMKEYTLRKIQIYKNDPEKWQPLLLKVIDADQLPKHYGGTMVDPDGNPKCPSKVNPGGTIPKSLYYKKPDKSATQEKFTKVVVKKGDKIQIPFIATDEGSFLTWEFRTEGHDIRFGITCADVDGNESVAVPLQRITCFPASETGEIACQSPATYTVTFDNSYSFLRNKTLHYSVFMKSPENNVEVNGPQDISENIKSISLSET</sequence>
<dbReference type="SUPFAM" id="SSF101576">
    <property type="entry name" value="Supernatant protein factor (SPF), C-terminal domain"/>
    <property type="match status" value="1"/>
</dbReference>
<dbReference type="InterPro" id="IPR011074">
    <property type="entry name" value="CRAL/TRIO_N_dom"/>
</dbReference>
<dbReference type="InterPro" id="IPR036865">
    <property type="entry name" value="CRAL-TRIO_dom_sf"/>
</dbReference>
<dbReference type="SMART" id="SM00516">
    <property type="entry name" value="SEC14"/>
    <property type="match status" value="1"/>
</dbReference>
<dbReference type="SUPFAM" id="SSF46938">
    <property type="entry name" value="CRAL/TRIO N-terminal domain"/>
    <property type="match status" value="1"/>
</dbReference>
<dbReference type="GO" id="GO:0005737">
    <property type="term" value="C:cytoplasm"/>
    <property type="evidence" value="ECO:0007669"/>
    <property type="project" value="TreeGrafter"/>
</dbReference>
<evidence type="ECO:0000259" key="1">
    <source>
        <dbReference type="PROSITE" id="PS50191"/>
    </source>
</evidence>